<feature type="compositionally biased region" description="Polar residues" evidence="1">
    <location>
        <begin position="308"/>
        <end position="319"/>
    </location>
</feature>
<feature type="region of interest" description="Disordered" evidence="1">
    <location>
        <begin position="380"/>
        <end position="404"/>
    </location>
</feature>
<feature type="region of interest" description="Disordered" evidence="1">
    <location>
        <begin position="1"/>
        <end position="103"/>
    </location>
</feature>
<dbReference type="EMBL" id="JAXAVV010000002">
    <property type="protein sequence ID" value="MDX8048506.1"/>
    <property type="molecule type" value="Genomic_DNA"/>
</dbReference>
<evidence type="ECO:0000313" key="2">
    <source>
        <dbReference type="EMBL" id="MDX8048506.1"/>
    </source>
</evidence>
<evidence type="ECO:0000313" key="3">
    <source>
        <dbReference type="Proteomes" id="UP001271792"/>
    </source>
</evidence>
<feature type="region of interest" description="Disordered" evidence="1">
    <location>
        <begin position="289"/>
        <end position="351"/>
    </location>
</feature>
<evidence type="ECO:0000256" key="1">
    <source>
        <dbReference type="SAM" id="MobiDB-lite"/>
    </source>
</evidence>
<proteinExistence type="predicted"/>
<feature type="compositionally biased region" description="Polar residues" evidence="1">
    <location>
        <begin position="444"/>
        <end position="454"/>
    </location>
</feature>
<dbReference type="RefSeq" id="WP_319982624.1">
    <property type="nucleotide sequence ID" value="NZ_JAXAVV010000002.1"/>
</dbReference>
<name>A0ABU4TJR9_9PSEU</name>
<gene>
    <name evidence="2" type="ORF">SK571_03860</name>
</gene>
<feature type="compositionally biased region" description="Basic and acidic residues" evidence="1">
    <location>
        <begin position="30"/>
        <end position="78"/>
    </location>
</feature>
<feature type="compositionally biased region" description="Basic and acidic residues" evidence="1">
    <location>
        <begin position="341"/>
        <end position="351"/>
    </location>
</feature>
<organism evidence="2 3">
    <name type="scientific">Lentzea kristufekii</name>
    <dbReference type="NCBI Taxonomy" id="3095430"/>
    <lineage>
        <taxon>Bacteria</taxon>
        <taxon>Bacillati</taxon>
        <taxon>Actinomycetota</taxon>
        <taxon>Actinomycetes</taxon>
        <taxon>Pseudonocardiales</taxon>
        <taxon>Pseudonocardiaceae</taxon>
        <taxon>Lentzea</taxon>
    </lineage>
</organism>
<feature type="region of interest" description="Disordered" evidence="1">
    <location>
        <begin position="421"/>
        <end position="454"/>
    </location>
</feature>
<feature type="compositionally biased region" description="Basic residues" evidence="1">
    <location>
        <begin position="1"/>
        <end position="10"/>
    </location>
</feature>
<protein>
    <submittedName>
        <fullName evidence="2">Uncharacterized protein</fullName>
    </submittedName>
</protein>
<reference evidence="2 3" key="1">
    <citation type="submission" date="2023-11" db="EMBL/GenBank/DDBJ databases">
        <title>Lentzea sokolovensis, sp. nov., Lentzea kristufkii, sp. nov., and Lentzea miocenensis, sp. nov., rare actinobacteria from Sokolov Coal Basin, Miocene lacustrine sediment, Czech Republic.</title>
        <authorList>
            <person name="Lara A."/>
            <person name="Kotroba L."/>
            <person name="Nouioui I."/>
            <person name="Neumann-Schaal M."/>
            <person name="Mast Y."/>
            <person name="Chronakova A."/>
        </authorList>
    </citation>
    <scope>NUCLEOTIDE SEQUENCE [LARGE SCALE GENOMIC DNA]</scope>
    <source>
        <strain evidence="2 3">BCCO 10_0798</strain>
    </source>
</reference>
<feature type="compositionally biased region" description="Polar residues" evidence="1">
    <location>
        <begin position="388"/>
        <end position="399"/>
    </location>
</feature>
<dbReference type="Proteomes" id="UP001271792">
    <property type="component" value="Unassembled WGS sequence"/>
</dbReference>
<keyword evidence="3" id="KW-1185">Reference proteome</keyword>
<accession>A0ABU4TJR9</accession>
<sequence length="495" mass="53377">MCRAGGRRCRGGTGKATQATRKQRSRATKALREAKASGDQDAIRTATERLDAANEAHKAAKENAMREHDNHDTADHSGDVATPKPGPVTGALSDKPLLDNTWGAPLDKSPVHYHDDGPVGTAVKYMGQDAQMDIDGEPLANVVGRLATNVVRRKTTAQQAVNDLKELRDRLPEGSRAHRCLSTAIRDMDGPDTPVPQVPPGTPEPLKELVGKLHAVPMVRQEPEREIQPLLKLCERAAAGDTRFLDAEVKRLGRKRHESLGDCGKFEIQDAVDEAVKAMREQERQQRITAAGGHTVHSVNIAEPGSHVGSQKDINTDDVTFNVRGPAHGRDVTPQPPTSHTEPRAPRPDDEHRWTVTNVAESGSFVGVQAGIVHGQVRVNGRRVSPGNPGQQGDVTASGVQGGASWDAAKVREQASQVQQEAAARKRDRARRKQETAHQDGDVTPTQSAFHTSNGGTVMNVVYGQNNGVQMGDVNGSIHFGPGGLRVDKPREDRS</sequence>
<comment type="caution">
    <text evidence="2">The sequence shown here is derived from an EMBL/GenBank/DDBJ whole genome shotgun (WGS) entry which is preliminary data.</text>
</comment>